<reference evidence="2" key="1">
    <citation type="submission" date="2025-08" db="UniProtKB">
        <authorList>
            <consortium name="Ensembl"/>
        </authorList>
    </citation>
    <scope>IDENTIFICATION</scope>
</reference>
<dbReference type="Proteomes" id="UP000472270">
    <property type="component" value="Unassembled WGS sequence"/>
</dbReference>
<evidence type="ECO:0000313" key="3">
    <source>
        <dbReference type="Proteomes" id="UP000472270"/>
    </source>
</evidence>
<evidence type="ECO:0000259" key="1">
    <source>
        <dbReference type="PROSITE" id="PS50041"/>
    </source>
</evidence>
<proteinExistence type="predicted"/>
<name>A0A673H526_9TELE</name>
<feature type="domain" description="C-type lectin" evidence="1">
    <location>
        <begin position="38"/>
        <end position="143"/>
    </location>
</feature>
<dbReference type="SMART" id="SM00034">
    <property type="entry name" value="CLECT"/>
    <property type="match status" value="1"/>
</dbReference>
<dbReference type="PROSITE" id="PS50041">
    <property type="entry name" value="C_TYPE_LECTIN_2"/>
    <property type="match status" value="1"/>
</dbReference>
<dbReference type="InterPro" id="IPR016186">
    <property type="entry name" value="C-type_lectin-like/link_sf"/>
</dbReference>
<keyword evidence="3" id="KW-1185">Reference proteome</keyword>
<dbReference type="AlphaFoldDB" id="A0A673H526"/>
<evidence type="ECO:0000313" key="2">
    <source>
        <dbReference type="Ensembl" id="ENSSRHP00000021606.1"/>
    </source>
</evidence>
<dbReference type="InterPro" id="IPR001304">
    <property type="entry name" value="C-type_lectin-like"/>
</dbReference>
<dbReference type="Ensembl" id="ENSSRHT00000022280.1">
    <property type="protein sequence ID" value="ENSSRHP00000021606.1"/>
    <property type="gene ID" value="ENSSRHG00000011502.1"/>
</dbReference>
<dbReference type="PANTHER" id="PTHR45784">
    <property type="entry name" value="C-TYPE LECTIN DOMAIN FAMILY 20 MEMBER A-RELATED"/>
    <property type="match status" value="1"/>
</dbReference>
<organism evidence="2 3">
    <name type="scientific">Sinocyclocheilus rhinocerous</name>
    <dbReference type="NCBI Taxonomy" id="307959"/>
    <lineage>
        <taxon>Eukaryota</taxon>
        <taxon>Metazoa</taxon>
        <taxon>Chordata</taxon>
        <taxon>Craniata</taxon>
        <taxon>Vertebrata</taxon>
        <taxon>Euteleostomi</taxon>
        <taxon>Actinopterygii</taxon>
        <taxon>Neopterygii</taxon>
        <taxon>Teleostei</taxon>
        <taxon>Ostariophysi</taxon>
        <taxon>Cypriniformes</taxon>
        <taxon>Cyprinidae</taxon>
        <taxon>Cyprininae</taxon>
        <taxon>Sinocyclocheilus</taxon>
    </lineage>
</organism>
<reference evidence="2" key="2">
    <citation type="submission" date="2025-09" db="UniProtKB">
        <authorList>
            <consortium name="Ensembl"/>
        </authorList>
    </citation>
    <scope>IDENTIFICATION</scope>
</reference>
<sequence length="163" mass="18763">FTLKLYTPNISPFELNPVNGCFHPCLLCRLSSGLIKQHFFVKDEKTWDSANNYCKTYFHVLSTFTNDNEQQKFLENAVNAPSDAWVGLYTESGVWKWSGGENATQISWDTDQPDKIDDCAFIHKGLKKLHDAECTAKYAFFCMNVSEYLRRQEVKLTLNSDMP</sequence>
<dbReference type="PANTHER" id="PTHR45784:SF8">
    <property type="entry name" value="C-TYPE MANNOSE RECEPTOR 2-RELATED"/>
    <property type="match status" value="1"/>
</dbReference>
<protein>
    <recommendedName>
        <fullName evidence="1">C-type lectin domain-containing protein</fullName>
    </recommendedName>
</protein>
<accession>A0A673H526</accession>
<dbReference type="SUPFAM" id="SSF56436">
    <property type="entry name" value="C-type lectin-like"/>
    <property type="match status" value="1"/>
</dbReference>
<dbReference type="Pfam" id="PF00059">
    <property type="entry name" value="Lectin_C"/>
    <property type="match status" value="1"/>
</dbReference>
<dbReference type="InterPro" id="IPR016187">
    <property type="entry name" value="CTDL_fold"/>
</dbReference>
<dbReference type="Gene3D" id="3.10.100.10">
    <property type="entry name" value="Mannose-Binding Protein A, subunit A"/>
    <property type="match status" value="1"/>
</dbReference>